<gene>
    <name evidence="1" type="ORF">B0H63DRAFT_524627</name>
</gene>
<evidence type="ECO:0000313" key="2">
    <source>
        <dbReference type="Proteomes" id="UP001285441"/>
    </source>
</evidence>
<evidence type="ECO:0000313" key="1">
    <source>
        <dbReference type="EMBL" id="KAK3381947.1"/>
    </source>
</evidence>
<dbReference type="Proteomes" id="UP001285441">
    <property type="component" value="Unassembled WGS sequence"/>
</dbReference>
<dbReference type="EMBL" id="JAULSW010000005">
    <property type="protein sequence ID" value="KAK3381947.1"/>
    <property type="molecule type" value="Genomic_DNA"/>
</dbReference>
<dbReference type="AlphaFoldDB" id="A0AAE0NI33"/>
<sequence>MSRSIMQELHAILDEAILSWKGMSNADEEAAPEVDDSSPKIDVPGLVPIKNRIKGSRSEPAWWQIGNEGSHLYNNQLANPEVGLKARYNYQWQQYAREHKVNPGETVLDSDCITSSTTSSTTTPWWMEHETQYGLLDPEDQVLLEDTAKAALMKRGYAPSTQRAFGREVRETQNQTNTDSRRRIGFDGNYRDLEAWRKKYTLRKREYKDAEFDRHFWARNLRSEDIYGPREQPWVDLNDDLVSPHSTQVDFGMVVPKPSSGPSLEERAAMVAQVSNKPRGFFSIL</sequence>
<protein>
    <submittedName>
        <fullName evidence="1">Uncharacterized protein</fullName>
    </submittedName>
</protein>
<accession>A0AAE0NI33</accession>
<reference evidence="1" key="1">
    <citation type="journal article" date="2023" name="Mol. Phylogenet. Evol.">
        <title>Genome-scale phylogeny and comparative genomics of the fungal order Sordariales.</title>
        <authorList>
            <person name="Hensen N."/>
            <person name="Bonometti L."/>
            <person name="Westerberg I."/>
            <person name="Brannstrom I.O."/>
            <person name="Guillou S."/>
            <person name="Cros-Aarteil S."/>
            <person name="Calhoun S."/>
            <person name="Haridas S."/>
            <person name="Kuo A."/>
            <person name="Mondo S."/>
            <person name="Pangilinan J."/>
            <person name="Riley R."/>
            <person name="LaButti K."/>
            <person name="Andreopoulos B."/>
            <person name="Lipzen A."/>
            <person name="Chen C."/>
            <person name="Yan M."/>
            <person name="Daum C."/>
            <person name="Ng V."/>
            <person name="Clum A."/>
            <person name="Steindorff A."/>
            <person name="Ohm R.A."/>
            <person name="Martin F."/>
            <person name="Silar P."/>
            <person name="Natvig D.O."/>
            <person name="Lalanne C."/>
            <person name="Gautier V."/>
            <person name="Ament-Velasquez S.L."/>
            <person name="Kruys A."/>
            <person name="Hutchinson M.I."/>
            <person name="Powell A.J."/>
            <person name="Barry K."/>
            <person name="Miller A.N."/>
            <person name="Grigoriev I.V."/>
            <person name="Debuchy R."/>
            <person name="Gladieux P."/>
            <person name="Hiltunen Thoren M."/>
            <person name="Johannesson H."/>
        </authorList>
    </citation>
    <scope>NUCLEOTIDE SEQUENCE</scope>
    <source>
        <strain evidence="1">CBS 232.78</strain>
    </source>
</reference>
<comment type="caution">
    <text evidence="1">The sequence shown here is derived from an EMBL/GenBank/DDBJ whole genome shotgun (WGS) entry which is preliminary data.</text>
</comment>
<reference evidence="1" key="2">
    <citation type="submission" date="2023-06" db="EMBL/GenBank/DDBJ databases">
        <authorList>
            <consortium name="Lawrence Berkeley National Laboratory"/>
            <person name="Haridas S."/>
            <person name="Hensen N."/>
            <person name="Bonometti L."/>
            <person name="Westerberg I."/>
            <person name="Brannstrom I.O."/>
            <person name="Guillou S."/>
            <person name="Cros-Aarteil S."/>
            <person name="Calhoun S."/>
            <person name="Kuo A."/>
            <person name="Mondo S."/>
            <person name="Pangilinan J."/>
            <person name="Riley R."/>
            <person name="LaButti K."/>
            <person name="Andreopoulos B."/>
            <person name="Lipzen A."/>
            <person name="Chen C."/>
            <person name="Yanf M."/>
            <person name="Daum C."/>
            <person name="Ng V."/>
            <person name="Clum A."/>
            <person name="Steindorff A."/>
            <person name="Ohm R."/>
            <person name="Martin F."/>
            <person name="Silar P."/>
            <person name="Natvig D."/>
            <person name="Lalanne C."/>
            <person name="Gautier V."/>
            <person name="Ament-velasquez S.L."/>
            <person name="Kruys A."/>
            <person name="Hutchinson M.I."/>
            <person name="Powell A.J."/>
            <person name="Barry K."/>
            <person name="Miller A.N."/>
            <person name="Grigoriev I.V."/>
            <person name="Debuchy R."/>
            <person name="Gladieux P."/>
            <person name="Thoren M.H."/>
            <person name="Johannesson H."/>
        </authorList>
    </citation>
    <scope>NUCLEOTIDE SEQUENCE</scope>
    <source>
        <strain evidence="1">CBS 232.78</strain>
    </source>
</reference>
<organism evidence="1 2">
    <name type="scientific">Podospora didyma</name>
    <dbReference type="NCBI Taxonomy" id="330526"/>
    <lineage>
        <taxon>Eukaryota</taxon>
        <taxon>Fungi</taxon>
        <taxon>Dikarya</taxon>
        <taxon>Ascomycota</taxon>
        <taxon>Pezizomycotina</taxon>
        <taxon>Sordariomycetes</taxon>
        <taxon>Sordariomycetidae</taxon>
        <taxon>Sordariales</taxon>
        <taxon>Podosporaceae</taxon>
        <taxon>Podospora</taxon>
    </lineage>
</organism>
<keyword evidence="2" id="KW-1185">Reference proteome</keyword>
<name>A0AAE0NI33_9PEZI</name>
<proteinExistence type="predicted"/>